<dbReference type="AlphaFoldDB" id="A0A7X0HKY9"/>
<name>A0A7X0HKY9_9ACTN</name>
<reference evidence="1 2" key="1">
    <citation type="submission" date="2020-08" db="EMBL/GenBank/DDBJ databases">
        <title>Genomic Encyclopedia of Type Strains, Phase IV (KMG-IV): sequencing the most valuable type-strain genomes for metagenomic binning, comparative biology and taxonomic classification.</title>
        <authorList>
            <person name="Goeker M."/>
        </authorList>
    </citation>
    <scope>NUCLEOTIDE SEQUENCE [LARGE SCALE GENOMIC DNA]</scope>
    <source>
        <strain evidence="1 2">DSM 40141</strain>
    </source>
</reference>
<organism evidence="1 2">
    <name type="scientific">Streptomyces candidus</name>
    <dbReference type="NCBI Taxonomy" id="67283"/>
    <lineage>
        <taxon>Bacteria</taxon>
        <taxon>Bacillati</taxon>
        <taxon>Actinomycetota</taxon>
        <taxon>Actinomycetes</taxon>
        <taxon>Kitasatosporales</taxon>
        <taxon>Streptomycetaceae</taxon>
        <taxon>Streptomyces</taxon>
    </lineage>
</organism>
<dbReference type="RefSeq" id="WP_221508280.1">
    <property type="nucleotide sequence ID" value="NZ_BNBN01000015.1"/>
</dbReference>
<dbReference type="EMBL" id="JACHEM010000021">
    <property type="protein sequence ID" value="MBB6439415.1"/>
    <property type="molecule type" value="Genomic_DNA"/>
</dbReference>
<sequence length="225" mass="25089">MMTLRQFYWNGLHVPFIAPWSREKPLPYTVIRRRGRRGEGLGFADELSTADRRDAVLWMRYAVVRGAGKPDLAGVHPLRQRQAMSHMLCQVCGKSTYDDPAYERWGERHLVLMRAVDGRLINEGERTATPPVCEPCAVESVRACPHLRKGYTAALVQHAQPWGVAGTVYDPETLKPLLPDSEESLTEVGFDQPSIRWVLAARDVATLHGCTTVDLEDLAAQGAVA</sequence>
<dbReference type="Proteomes" id="UP000540423">
    <property type="component" value="Unassembled WGS sequence"/>
</dbReference>
<protein>
    <submittedName>
        <fullName evidence="1">Uncharacterized protein</fullName>
    </submittedName>
</protein>
<keyword evidence="2" id="KW-1185">Reference proteome</keyword>
<proteinExistence type="predicted"/>
<evidence type="ECO:0000313" key="2">
    <source>
        <dbReference type="Proteomes" id="UP000540423"/>
    </source>
</evidence>
<evidence type="ECO:0000313" key="1">
    <source>
        <dbReference type="EMBL" id="MBB6439415.1"/>
    </source>
</evidence>
<accession>A0A7X0HKY9</accession>
<comment type="caution">
    <text evidence="1">The sequence shown here is derived from an EMBL/GenBank/DDBJ whole genome shotgun (WGS) entry which is preliminary data.</text>
</comment>
<gene>
    <name evidence="1" type="ORF">HNQ79_005927</name>
</gene>